<protein>
    <submittedName>
        <fullName evidence="1">Uncharacterized protein</fullName>
    </submittedName>
</protein>
<proteinExistence type="predicted"/>
<dbReference type="STRING" id="549789.NIES30_24600"/>
<comment type="caution">
    <text evidence="1">The sequence shown here is derived from an EMBL/GenBank/DDBJ whole genome shotgun (WGS) entry which is preliminary data.</text>
</comment>
<dbReference type="RefSeq" id="WP_084173667.1">
    <property type="nucleotide sequence ID" value="NZ_MRCG01000031.1"/>
</dbReference>
<evidence type="ECO:0000313" key="1">
    <source>
        <dbReference type="EMBL" id="OKH43624.1"/>
    </source>
</evidence>
<keyword evidence="2" id="KW-1185">Reference proteome</keyword>
<evidence type="ECO:0000313" key="2">
    <source>
        <dbReference type="Proteomes" id="UP000185557"/>
    </source>
</evidence>
<name>A0A1U7IY90_9CYAN</name>
<dbReference type="AlphaFoldDB" id="A0A1U7IY90"/>
<sequence length="162" mass="17093">MKPIHGVFALAIIGTAIPSVSSLGNFASQVSSARAEASRIGNDLTELTLSQQDQAQKNEVAIARYQDGCIPVVSADQQNYVSLVLNLPVIDSVSNHPISVGSIVCDAHGNTGAITDDDNDPSTPGVTQKMAFTGDKAIVDARMKQYRGAAYYLPSNIDPANF</sequence>
<reference evidence="1 2" key="1">
    <citation type="submission" date="2016-11" db="EMBL/GenBank/DDBJ databases">
        <title>Draft Genome Sequences of Nine Cyanobacterial Strains from Diverse Habitats.</title>
        <authorList>
            <person name="Zhu T."/>
            <person name="Hou S."/>
            <person name="Lu X."/>
            <person name="Hess W.R."/>
        </authorList>
    </citation>
    <scope>NUCLEOTIDE SEQUENCE [LARGE SCALE GENOMIC DNA]</scope>
    <source>
        <strain evidence="1 2">NIES-30</strain>
    </source>
</reference>
<dbReference type="EMBL" id="MRCG01000031">
    <property type="protein sequence ID" value="OKH43624.1"/>
    <property type="molecule type" value="Genomic_DNA"/>
</dbReference>
<gene>
    <name evidence="1" type="ORF">NIES30_24600</name>
</gene>
<dbReference type="OrthoDB" id="489940at2"/>
<dbReference type="Proteomes" id="UP000185557">
    <property type="component" value="Unassembled WGS sequence"/>
</dbReference>
<accession>A0A1U7IY90</accession>
<organism evidence="1 2">
    <name type="scientific">Phormidium tenue NIES-30</name>
    <dbReference type="NCBI Taxonomy" id="549789"/>
    <lineage>
        <taxon>Bacteria</taxon>
        <taxon>Bacillati</taxon>
        <taxon>Cyanobacteriota</taxon>
        <taxon>Cyanophyceae</taxon>
        <taxon>Oscillatoriophycideae</taxon>
        <taxon>Oscillatoriales</taxon>
        <taxon>Oscillatoriaceae</taxon>
        <taxon>Phormidium</taxon>
    </lineage>
</organism>